<comment type="caution">
    <text evidence="1">The sequence shown here is derived from an EMBL/GenBank/DDBJ whole genome shotgun (WGS) entry which is preliminary data.</text>
</comment>
<protein>
    <submittedName>
        <fullName evidence="1">Uncharacterized protein</fullName>
    </submittedName>
</protein>
<proteinExistence type="predicted"/>
<evidence type="ECO:0000313" key="1">
    <source>
        <dbReference type="EMBL" id="KAH7998544.1"/>
    </source>
</evidence>
<name>A0ACB8F0F7_9SAUR</name>
<dbReference type="EMBL" id="CM037625">
    <property type="protein sequence ID" value="KAH7998544.1"/>
    <property type="molecule type" value="Genomic_DNA"/>
</dbReference>
<sequence>MLADEDTVVYSKQRCKEIELKKETKNPTSSEISIALKIMSTAVCGLKWASLLQEDIPVKPETNECNLCLI</sequence>
<accession>A0ACB8F0F7</accession>
<keyword evidence="2" id="KW-1185">Reference proteome</keyword>
<organism evidence="1 2">
    <name type="scientific">Sphaerodactylus townsendi</name>
    <dbReference type="NCBI Taxonomy" id="933632"/>
    <lineage>
        <taxon>Eukaryota</taxon>
        <taxon>Metazoa</taxon>
        <taxon>Chordata</taxon>
        <taxon>Craniata</taxon>
        <taxon>Vertebrata</taxon>
        <taxon>Euteleostomi</taxon>
        <taxon>Lepidosauria</taxon>
        <taxon>Squamata</taxon>
        <taxon>Bifurcata</taxon>
        <taxon>Gekkota</taxon>
        <taxon>Sphaerodactylidae</taxon>
        <taxon>Sphaerodactylus</taxon>
    </lineage>
</organism>
<reference evidence="1" key="1">
    <citation type="submission" date="2021-08" db="EMBL/GenBank/DDBJ databases">
        <title>The first chromosome-level gecko genome reveals the dynamic sex chromosomes of Neotropical dwarf geckos (Sphaerodactylidae: Sphaerodactylus).</title>
        <authorList>
            <person name="Pinto B.J."/>
            <person name="Keating S.E."/>
            <person name="Gamble T."/>
        </authorList>
    </citation>
    <scope>NUCLEOTIDE SEQUENCE</scope>
    <source>
        <strain evidence="1">TG3544</strain>
    </source>
</reference>
<gene>
    <name evidence="1" type="ORF">K3G42_017741</name>
</gene>
<dbReference type="Proteomes" id="UP000827872">
    <property type="component" value="Linkage Group LG12"/>
</dbReference>
<evidence type="ECO:0000313" key="2">
    <source>
        <dbReference type="Proteomes" id="UP000827872"/>
    </source>
</evidence>